<keyword evidence="2" id="KW-1185">Reference proteome</keyword>
<comment type="caution">
    <text evidence="1">The sequence shown here is derived from an EMBL/GenBank/DDBJ whole genome shotgun (WGS) entry which is preliminary data.</text>
</comment>
<reference evidence="1 2" key="1">
    <citation type="journal article" date="2020" name="Mol. Biol. Evol.">
        <title>Distinct Expression and Methylation Patterns for Genes with Different Fates following a Single Whole-Genome Duplication in Flowering Plants.</title>
        <authorList>
            <person name="Shi T."/>
            <person name="Rahmani R.S."/>
            <person name="Gugger P.F."/>
            <person name="Wang M."/>
            <person name="Li H."/>
            <person name="Zhang Y."/>
            <person name="Li Z."/>
            <person name="Wang Q."/>
            <person name="Van de Peer Y."/>
            <person name="Marchal K."/>
            <person name="Chen J."/>
        </authorList>
    </citation>
    <scope>NUCLEOTIDE SEQUENCE [LARGE SCALE GENOMIC DNA]</scope>
    <source>
        <tissue evidence="1">Leaf</tissue>
    </source>
</reference>
<dbReference type="EMBL" id="DUZY01000008">
    <property type="protein sequence ID" value="DAD47059.1"/>
    <property type="molecule type" value="Genomic_DNA"/>
</dbReference>
<organism evidence="1 2">
    <name type="scientific">Nelumbo nucifera</name>
    <name type="common">Sacred lotus</name>
    <dbReference type="NCBI Taxonomy" id="4432"/>
    <lineage>
        <taxon>Eukaryota</taxon>
        <taxon>Viridiplantae</taxon>
        <taxon>Streptophyta</taxon>
        <taxon>Embryophyta</taxon>
        <taxon>Tracheophyta</taxon>
        <taxon>Spermatophyta</taxon>
        <taxon>Magnoliopsida</taxon>
        <taxon>Proteales</taxon>
        <taxon>Nelumbonaceae</taxon>
        <taxon>Nelumbo</taxon>
    </lineage>
</organism>
<sequence length="49" mass="5564">MLSSALEPDLHSDASNYESIKRSLFILISKKYPYPNGYGYSQLVDSSFM</sequence>
<evidence type="ECO:0000313" key="1">
    <source>
        <dbReference type="EMBL" id="DAD47059.1"/>
    </source>
</evidence>
<gene>
    <name evidence="1" type="ORF">HUJ06_016996</name>
</gene>
<proteinExistence type="predicted"/>
<dbReference type="AlphaFoldDB" id="A0A822ZUU3"/>
<dbReference type="Proteomes" id="UP000607653">
    <property type="component" value="Unassembled WGS sequence"/>
</dbReference>
<protein>
    <submittedName>
        <fullName evidence="1">Uncharacterized protein</fullName>
    </submittedName>
</protein>
<evidence type="ECO:0000313" key="2">
    <source>
        <dbReference type="Proteomes" id="UP000607653"/>
    </source>
</evidence>
<accession>A0A822ZUU3</accession>
<name>A0A822ZUU3_NELNU</name>